<dbReference type="STRING" id="655355.SAMN05216283_1101"/>
<feature type="signal peptide" evidence="1">
    <location>
        <begin position="1"/>
        <end position="22"/>
    </location>
</feature>
<sequence>MKKRKLILILLLVSYLSIPCFSQEQERSWEELRDQYEFPSWYTEARFGI</sequence>
<organism evidence="2 3">
    <name type="scientific">Sunxiuqinia elliptica</name>
    <dbReference type="NCBI Taxonomy" id="655355"/>
    <lineage>
        <taxon>Bacteria</taxon>
        <taxon>Pseudomonadati</taxon>
        <taxon>Bacteroidota</taxon>
        <taxon>Bacteroidia</taxon>
        <taxon>Marinilabiliales</taxon>
        <taxon>Prolixibacteraceae</taxon>
        <taxon>Sunxiuqinia</taxon>
    </lineage>
</organism>
<feature type="non-terminal residue" evidence="2">
    <location>
        <position position="49"/>
    </location>
</feature>
<evidence type="ECO:0000313" key="2">
    <source>
        <dbReference type="EMBL" id="SFF58397.1"/>
    </source>
</evidence>
<evidence type="ECO:0000313" key="3">
    <source>
        <dbReference type="Proteomes" id="UP000198964"/>
    </source>
</evidence>
<protein>
    <submittedName>
        <fullName evidence="2">Uncharacterized protein</fullName>
    </submittedName>
</protein>
<dbReference type="AlphaFoldDB" id="A0A1I2JZM4"/>
<keyword evidence="3" id="KW-1185">Reference proteome</keyword>
<name>A0A1I2JZM4_9BACT</name>
<proteinExistence type="predicted"/>
<dbReference type="Proteomes" id="UP000198964">
    <property type="component" value="Unassembled WGS sequence"/>
</dbReference>
<dbReference type="EMBL" id="FONW01000010">
    <property type="protein sequence ID" value="SFF58397.1"/>
    <property type="molecule type" value="Genomic_DNA"/>
</dbReference>
<reference evidence="2 3" key="1">
    <citation type="submission" date="2016-10" db="EMBL/GenBank/DDBJ databases">
        <authorList>
            <person name="de Groot N.N."/>
        </authorList>
    </citation>
    <scope>NUCLEOTIDE SEQUENCE [LARGE SCALE GENOMIC DNA]</scope>
    <source>
        <strain evidence="2 3">CGMCC 1.9156</strain>
    </source>
</reference>
<gene>
    <name evidence="2" type="ORF">SAMN05216283_1101</name>
</gene>
<feature type="chain" id="PRO_5011658501" evidence="1">
    <location>
        <begin position="23"/>
        <end position="49"/>
    </location>
</feature>
<accession>A0A1I2JZM4</accession>
<keyword evidence="1" id="KW-0732">Signal</keyword>
<evidence type="ECO:0000256" key="1">
    <source>
        <dbReference type="SAM" id="SignalP"/>
    </source>
</evidence>